<evidence type="ECO:0000256" key="2">
    <source>
        <dbReference type="ARBA" id="ARBA00023128"/>
    </source>
</evidence>
<proteinExistence type="predicted"/>
<evidence type="ECO:0000256" key="4">
    <source>
        <dbReference type="SAM" id="MobiDB-lite"/>
    </source>
</evidence>
<keyword evidence="3" id="KW-0143">Chaperone</keyword>
<evidence type="ECO:0000256" key="3">
    <source>
        <dbReference type="ARBA" id="ARBA00023186"/>
    </source>
</evidence>
<accession>A0A3R7JTW5</accession>
<dbReference type="GO" id="GO:0044183">
    <property type="term" value="F:protein folding chaperone"/>
    <property type="evidence" value="ECO:0007669"/>
    <property type="project" value="TreeGrafter"/>
</dbReference>
<dbReference type="InterPro" id="IPR045298">
    <property type="entry name" value="Complex1_LYR_LYRM7"/>
</dbReference>
<evidence type="ECO:0000256" key="1">
    <source>
        <dbReference type="ARBA" id="ARBA00004305"/>
    </source>
</evidence>
<protein>
    <recommendedName>
        <fullName evidence="5">Complex 1 LYR protein domain-containing protein</fullName>
    </recommendedName>
</protein>
<name>A0A3R7JTW5_9STRA</name>
<feature type="domain" description="Complex 1 LYR protein" evidence="5">
    <location>
        <begin position="9"/>
        <end position="60"/>
    </location>
</feature>
<evidence type="ECO:0000259" key="5">
    <source>
        <dbReference type="Pfam" id="PF05347"/>
    </source>
</evidence>
<sequence>MKSDRKFDVLSGYRRLLRASRQAFRDDAYATNQARLALRENFLANSQVSDREQLQDLVKGIDEAESMLLHNIVQGRAKQEEGKQAPRFEVKLTDPQRNSMRKDEEIMPITEKSANEPLVMNSGNVCQRPS</sequence>
<comment type="subcellular location">
    <subcellularLocation>
        <location evidence="1">Mitochondrion matrix</location>
    </subcellularLocation>
</comment>
<organism evidence="6 7">
    <name type="scientific">Phytophthora kernoviae</name>
    <dbReference type="NCBI Taxonomy" id="325452"/>
    <lineage>
        <taxon>Eukaryota</taxon>
        <taxon>Sar</taxon>
        <taxon>Stramenopiles</taxon>
        <taxon>Oomycota</taxon>
        <taxon>Peronosporomycetes</taxon>
        <taxon>Peronosporales</taxon>
        <taxon>Peronosporaceae</taxon>
        <taxon>Phytophthora</taxon>
    </lineage>
</organism>
<dbReference type="GO" id="GO:0034551">
    <property type="term" value="P:mitochondrial respiratory chain complex III assembly"/>
    <property type="evidence" value="ECO:0007669"/>
    <property type="project" value="InterPro"/>
</dbReference>
<dbReference type="GO" id="GO:0005759">
    <property type="term" value="C:mitochondrial matrix"/>
    <property type="evidence" value="ECO:0007669"/>
    <property type="project" value="UniProtKB-SubCell"/>
</dbReference>
<reference evidence="6 7" key="1">
    <citation type="submission" date="2018-07" db="EMBL/GenBank/DDBJ databases">
        <title>Genome sequencing of oomycete isolates from Chile give support for New Zealand origin for Phytophthora kernoviae and make available the first Nothophytophthora sp. genome.</title>
        <authorList>
            <person name="Studholme D.J."/>
            <person name="Sanfuentes E."/>
            <person name="Panda P."/>
            <person name="Hill R."/>
            <person name="Sambles C."/>
            <person name="Grant M."/>
            <person name="Williams N.M."/>
            <person name="Mcdougal R.L."/>
        </authorList>
    </citation>
    <scope>NUCLEOTIDE SEQUENCE [LARGE SCALE GENOMIC DNA]</scope>
    <source>
        <strain evidence="6">Chile7</strain>
    </source>
</reference>
<dbReference type="InterPro" id="IPR050435">
    <property type="entry name" value="MZM1/LYRM7"/>
</dbReference>
<dbReference type="PANTHER" id="PTHR46749:SF1">
    <property type="entry name" value="COMPLEX III ASSEMBLY FACTOR LYRM7"/>
    <property type="match status" value="1"/>
</dbReference>
<keyword evidence="2" id="KW-0496">Mitochondrion</keyword>
<dbReference type="InterPro" id="IPR008011">
    <property type="entry name" value="Complex1_LYR_dom"/>
</dbReference>
<dbReference type="CDD" id="cd20267">
    <property type="entry name" value="Complex1_LYR_LYRM7"/>
    <property type="match status" value="1"/>
</dbReference>
<dbReference type="AlphaFoldDB" id="A0A3R7JTW5"/>
<dbReference type="PANTHER" id="PTHR46749">
    <property type="entry name" value="COMPLEX III ASSEMBLY FACTOR LYRM7"/>
    <property type="match status" value="1"/>
</dbReference>
<evidence type="ECO:0000313" key="7">
    <source>
        <dbReference type="Proteomes" id="UP000284657"/>
    </source>
</evidence>
<evidence type="ECO:0000313" key="6">
    <source>
        <dbReference type="EMBL" id="RLN71621.1"/>
    </source>
</evidence>
<dbReference type="EMBL" id="MBAD02000053">
    <property type="protein sequence ID" value="RLN71621.1"/>
    <property type="molecule type" value="Genomic_DNA"/>
</dbReference>
<feature type="compositionally biased region" description="Basic and acidic residues" evidence="4">
    <location>
        <begin position="93"/>
        <end position="105"/>
    </location>
</feature>
<comment type="caution">
    <text evidence="6">The sequence shown here is derived from an EMBL/GenBank/DDBJ whole genome shotgun (WGS) entry which is preliminary data.</text>
</comment>
<gene>
    <name evidence="6" type="ORF">BBJ29_002604</name>
</gene>
<feature type="compositionally biased region" description="Polar residues" evidence="4">
    <location>
        <begin position="121"/>
        <end position="130"/>
    </location>
</feature>
<dbReference type="Pfam" id="PF05347">
    <property type="entry name" value="Complex1_LYR"/>
    <property type="match status" value="1"/>
</dbReference>
<dbReference type="Proteomes" id="UP000284657">
    <property type="component" value="Unassembled WGS sequence"/>
</dbReference>
<feature type="region of interest" description="Disordered" evidence="4">
    <location>
        <begin position="93"/>
        <end position="130"/>
    </location>
</feature>